<dbReference type="GO" id="GO:0016805">
    <property type="term" value="F:dipeptidase activity"/>
    <property type="evidence" value="ECO:0007669"/>
    <property type="project" value="InterPro"/>
</dbReference>
<dbReference type="SUPFAM" id="SSF55031">
    <property type="entry name" value="Bacterial exopeptidase dimerisation domain"/>
    <property type="match status" value="1"/>
</dbReference>
<dbReference type="GO" id="GO:0071713">
    <property type="term" value="F:para-aminobenzoyl-glutamate hydrolase activity"/>
    <property type="evidence" value="ECO:0007669"/>
    <property type="project" value="TreeGrafter"/>
</dbReference>
<dbReference type="Gene3D" id="3.30.70.360">
    <property type="match status" value="1"/>
</dbReference>
<dbReference type="Pfam" id="PF01546">
    <property type="entry name" value="Peptidase_M20"/>
    <property type="match status" value="1"/>
</dbReference>
<dbReference type="Proteomes" id="UP000199494">
    <property type="component" value="Unassembled WGS sequence"/>
</dbReference>
<dbReference type="NCBIfam" id="TIGR01891">
    <property type="entry name" value="amidohydrolases"/>
    <property type="match status" value="1"/>
</dbReference>
<protein>
    <submittedName>
        <fullName evidence="1">Amidohydrolase</fullName>
    </submittedName>
</protein>
<reference evidence="1 2" key="1">
    <citation type="submission" date="2016-10" db="EMBL/GenBank/DDBJ databases">
        <authorList>
            <person name="de Groot N.N."/>
        </authorList>
    </citation>
    <scope>NUCLEOTIDE SEQUENCE [LARGE SCALE GENOMIC DNA]</scope>
    <source>
        <strain evidence="1 2">CGMCC 4.5506</strain>
    </source>
</reference>
<dbReference type="Pfam" id="PF07687">
    <property type="entry name" value="M20_dimer"/>
    <property type="match status" value="1"/>
</dbReference>
<dbReference type="AlphaFoldDB" id="A0A1G6RJ69"/>
<gene>
    <name evidence="1" type="ORF">SAMN05421630_105320</name>
</gene>
<dbReference type="InterPro" id="IPR017439">
    <property type="entry name" value="Amidohydrolase"/>
</dbReference>
<dbReference type="InterPro" id="IPR011650">
    <property type="entry name" value="Peptidase_M20_dimer"/>
</dbReference>
<dbReference type="SUPFAM" id="SSF53187">
    <property type="entry name" value="Zn-dependent exopeptidases"/>
    <property type="match status" value="1"/>
</dbReference>
<dbReference type="InterPro" id="IPR036264">
    <property type="entry name" value="Bact_exopeptidase_dim_dom"/>
</dbReference>
<dbReference type="GO" id="GO:0005737">
    <property type="term" value="C:cytoplasm"/>
    <property type="evidence" value="ECO:0007669"/>
    <property type="project" value="TreeGrafter"/>
</dbReference>
<dbReference type="STRING" id="530584.SAMN05421630_105320"/>
<dbReference type="PANTHER" id="PTHR30575">
    <property type="entry name" value="PEPTIDASE M20"/>
    <property type="match status" value="1"/>
</dbReference>
<dbReference type="RefSeq" id="WP_245865138.1">
    <property type="nucleotide sequence ID" value="NZ_CP016353.1"/>
</dbReference>
<dbReference type="InterPro" id="IPR017144">
    <property type="entry name" value="Xaa-Arg_dipeptidase"/>
</dbReference>
<evidence type="ECO:0000313" key="2">
    <source>
        <dbReference type="Proteomes" id="UP000199494"/>
    </source>
</evidence>
<dbReference type="PANTHER" id="PTHR30575:SF0">
    <property type="entry name" value="XAA-ARG DIPEPTIDASE"/>
    <property type="match status" value="1"/>
</dbReference>
<keyword evidence="1" id="KW-0378">Hydrolase</keyword>
<dbReference type="FunFam" id="3.30.70.360:FF:000004">
    <property type="entry name" value="Peptidase M20 domain-containing protein 2"/>
    <property type="match status" value="1"/>
</dbReference>
<evidence type="ECO:0000313" key="1">
    <source>
        <dbReference type="EMBL" id="SDD04481.1"/>
    </source>
</evidence>
<dbReference type="Gene3D" id="3.40.630.10">
    <property type="entry name" value="Zn peptidases"/>
    <property type="match status" value="1"/>
</dbReference>
<dbReference type="InterPro" id="IPR052030">
    <property type="entry name" value="Peptidase_M20/M20A_hydrolases"/>
</dbReference>
<name>A0A1G6RJ69_9PSEU</name>
<dbReference type="InterPro" id="IPR002933">
    <property type="entry name" value="Peptidase_M20"/>
</dbReference>
<organism evidence="1 2">
    <name type="scientific">Prauserella marina</name>
    <dbReference type="NCBI Taxonomy" id="530584"/>
    <lineage>
        <taxon>Bacteria</taxon>
        <taxon>Bacillati</taxon>
        <taxon>Actinomycetota</taxon>
        <taxon>Actinomycetes</taxon>
        <taxon>Pseudonocardiales</taxon>
        <taxon>Pseudonocardiaceae</taxon>
        <taxon>Prauserella</taxon>
    </lineage>
</organism>
<dbReference type="PIRSF" id="PIRSF037226">
    <property type="entry name" value="Amidohydrolase_ACY1L2_prd"/>
    <property type="match status" value="1"/>
</dbReference>
<keyword evidence="2" id="KW-1185">Reference proteome</keyword>
<dbReference type="GO" id="GO:0046657">
    <property type="term" value="P:folic acid catabolic process"/>
    <property type="evidence" value="ECO:0007669"/>
    <property type="project" value="TreeGrafter"/>
</dbReference>
<dbReference type="EMBL" id="FMZE01000005">
    <property type="protein sequence ID" value="SDD04481.1"/>
    <property type="molecule type" value="Genomic_DNA"/>
</dbReference>
<sequence length="463" mass="47645">MTTVGEGSAQVGEAKPRQPYPGLRQRRQAELTEELRATPALTSSHAGAPTAVIDTITGRLGALDADLLAFSLDLHANPELAYAEHHAVAALAALLGEHGHEAETGAYGVPTALKATAGSGGPHVAIVAEYDALPGIGHACGHNIIAASAAGAFLALADLVTTRGGPGGTVTLVGSPAEEGGGGKQLILDAGGFDDVDFALMVHPGNIDVAGSRSLGFRQVAVTYRGIAAHSATGPHWGVNALDAVVTAYNGIAQLRQHILPTDRVHGIITDGGQAPNIVPEQASAVFFVRSLDVATLADLHERVTAILTAAATATGTVADIRWDNAPPYLPLRTNSALEARYAVNLAERRRVLPVSARPVDEVASTDMGNVSLYVPSIHPIIAIAPRGVANHTAEFATYAGEEPGARAVSDGALGLAATVADFLHDETLRADARAEFDREGGRLVLDQALHGGVPTTKKGEQA</sequence>
<accession>A0A1G6RJ69</accession>
<proteinExistence type="predicted"/>